<accession>M2U4G9</accession>
<organism evidence="2 3">
    <name type="scientific">Pacificimonas flava</name>
    <dbReference type="NCBI Taxonomy" id="1234595"/>
    <lineage>
        <taxon>Bacteria</taxon>
        <taxon>Pseudomonadati</taxon>
        <taxon>Pseudomonadota</taxon>
        <taxon>Alphaproteobacteria</taxon>
        <taxon>Sphingomonadales</taxon>
        <taxon>Sphingosinicellaceae</taxon>
        <taxon>Pacificimonas</taxon>
    </lineage>
</organism>
<gene>
    <name evidence="2" type="ORF">C725_1893</name>
</gene>
<name>M2U4G9_9SPHN</name>
<evidence type="ECO:0000313" key="3">
    <source>
        <dbReference type="Proteomes" id="UP000011717"/>
    </source>
</evidence>
<dbReference type="Proteomes" id="UP000011717">
    <property type="component" value="Unassembled WGS sequence"/>
</dbReference>
<feature type="region of interest" description="Disordered" evidence="1">
    <location>
        <begin position="1"/>
        <end position="53"/>
    </location>
</feature>
<reference evidence="2 3" key="1">
    <citation type="journal article" date="2013" name="Genome Announc.">
        <title>Draft Genome Sequence of Strain JLT2015T, Belonging to the Family Sphingomonadaceae of the Alphaproteobacteria.</title>
        <authorList>
            <person name="Tang K."/>
            <person name="Liu K."/>
            <person name="Li S."/>
            <person name="Jiao N."/>
        </authorList>
    </citation>
    <scope>NUCLEOTIDE SEQUENCE [LARGE SCALE GENOMIC DNA]</scope>
    <source>
        <strain evidence="2 3">JLT2015</strain>
    </source>
</reference>
<proteinExistence type="predicted"/>
<keyword evidence="3" id="KW-1185">Reference proteome</keyword>
<dbReference type="AlphaFoldDB" id="M2U4G9"/>
<protein>
    <submittedName>
        <fullName evidence="2">Uncharacterized protein</fullName>
    </submittedName>
</protein>
<evidence type="ECO:0000313" key="2">
    <source>
        <dbReference type="EMBL" id="EMD82853.1"/>
    </source>
</evidence>
<comment type="caution">
    <text evidence="2">The sequence shown here is derived from an EMBL/GenBank/DDBJ whole genome shotgun (WGS) entry which is preliminary data.</text>
</comment>
<evidence type="ECO:0000256" key="1">
    <source>
        <dbReference type="SAM" id="MobiDB-lite"/>
    </source>
</evidence>
<dbReference type="EMBL" id="AMRV01000005">
    <property type="protein sequence ID" value="EMD82853.1"/>
    <property type="molecule type" value="Genomic_DNA"/>
</dbReference>
<sequence>MHRPISNLGLRCGGSGQSHAGYRCRHGSRPQEHTDEPGVPGLPRSNHRNPPKP</sequence>